<dbReference type="AlphaFoldDB" id="A0A6I8VKL9"/>
<evidence type="ECO:0000256" key="1">
    <source>
        <dbReference type="SAM" id="MobiDB-lite"/>
    </source>
</evidence>
<dbReference type="InParanoid" id="A0A6I8VKL9"/>
<keyword evidence="2" id="KW-1185">Reference proteome</keyword>
<gene>
    <name evidence="3" type="primary">LOC6900551</name>
</gene>
<feature type="region of interest" description="Disordered" evidence="1">
    <location>
        <begin position="177"/>
        <end position="231"/>
    </location>
</feature>
<feature type="region of interest" description="Disordered" evidence="1">
    <location>
        <begin position="141"/>
        <end position="161"/>
    </location>
</feature>
<dbReference type="Proteomes" id="UP000001819">
    <property type="component" value="Chromosome X"/>
</dbReference>
<evidence type="ECO:0000313" key="2">
    <source>
        <dbReference type="Proteomes" id="UP000001819"/>
    </source>
</evidence>
<proteinExistence type="predicted"/>
<dbReference type="FunCoup" id="A0A6I8VKL9">
    <property type="interactions" value="1"/>
</dbReference>
<organism evidence="2 3">
    <name type="scientific">Drosophila pseudoobscura pseudoobscura</name>
    <name type="common">Fruit fly</name>
    <dbReference type="NCBI Taxonomy" id="46245"/>
    <lineage>
        <taxon>Eukaryota</taxon>
        <taxon>Metazoa</taxon>
        <taxon>Ecdysozoa</taxon>
        <taxon>Arthropoda</taxon>
        <taxon>Hexapoda</taxon>
        <taxon>Insecta</taxon>
        <taxon>Pterygota</taxon>
        <taxon>Neoptera</taxon>
        <taxon>Endopterygota</taxon>
        <taxon>Diptera</taxon>
        <taxon>Brachycera</taxon>
        <taxon>Muscomorpha</taxon>
        <taxon>Ephydroidea</taxon>
        <taxon>Drosophilidae</taxon>
        <taxon>Drosophila</taxon>
        <taxon>Sophophora</taxon>
    </lineage>
</organism>
<protein>
    <submittedName>
        <fullName evidence="3">Bromodomain-containing protein DDB_G0280777 isoform X1</fullName>
    </submittedName>
</protein>
<accession>A0A6I8VKL9</accession>
<dbReference type="RefSeq" id="XP_015042910.2">
    <property type="nucleotide sequence ID" value="XM_015187424.2"/>
</dbReference>
<reference evidence="3" key="1">
    <citation type="submission" date="2025-08" db="UniProtKB">
        <authorList>
            <consortium name="RefSeq"/>
        </authorList>
    </citation>
    <scope>IDENTIFICATION</scope>
    <source>
        <strain evidence="3">MV-25-SWS-2005</strain>
        <tissue evidence="3">Whole body</tissue>
    </source>
</reference>
<feature type="compositionally biased region" description="Pro residues" evidence="1">
    <location>
        <begin position="194"/>
        <end position="212"/>
    </location>
</feature>
<name>A0A6I8VKL9_DROPS</name>
<sequence length="437" mass="51064">MVLRSGIIIPFQFRDTKKLLMIGVPEENRNLNIWDLKNVVRAAFGIYNFEFRNKKIGFNIPDELLLHYLAQRHDLTNFVIEISQVYDVALDNYVLNRQCRCAEQKILNESPTPEEPTNLCQPSSVLETTPTPILAMPPCEDEEHEESMKYRIDKTSSSGAASADLGMHAYEACSPKMDYDTQDELPDSPHSQQLPPPPLPLPAALPLPPPPTSHHHQLQQQQQQQHEEEQQQLLQERIQHEYMIQQQQQHQHLQQQQQHLALLQQQQQEEQQQQQAATGAHALPGQQQVLSMAMGTTATNNIRQRKERMSKRQKELYVHFLQQHQFINDHRRNDPVLDPYWLKLANLLNAVPQGAVKHVTEWKQTFDNWRYRIFLYARYNSKLQDEEAQNPRNFKPLTRTDKQAYIMWIRNPDTAPPDLDKMRNVFCNLEETTAQQD</sequence>
<evidence type="ECO:0000313" key="3">
    <source>
        <dbReference type="RefSeq" id="XP_015042910.2"/>
    </source>
</evidence>